<dbReference type="InterPro" id="IPR009818">
    <property type="entry name" value="PAM2_motif"/>
</dbReference>
<gene>
    <name evidence="5" type="ORF">J437_LFUL003130</name>
</gene>
<dbReference type="EMBL" id="KZ312452">
    <property type="protein sequence ID" value="KAG8240416.1"/>
    <property type="molecule type" value="Genomic_DNA"/>
</dbReference>
<proteinExistence type="inferred from homology"/>
<keyword evidence="2" id="KW-0832">Ubl conjugation</keyword>
<dbReference type="PANTHER" id="PTHR13154">
    <property type="entry name" value="POLYADENYLATE-BINDING PROTEIN-INTERACTING PROTEIN 2"/>
    <property type="match status" value="1"/>
</dbReference>
<dbReference type="OrthoDB" id="5985142at2759"/>
<reference evidence="5" key="2">
    <citation type="submission" date="2017-10" db="EMBL/GenBank/DDBJ databases">
        <title>Ladona fulva Genome sequencing and assembly.</title>
        <authorList>
            <person name="Murali S."/>
            <person name="Richards S."/>
            <person name="Bandaranaike D."/>
            <person name="Bellair M."/>
            <person name="Blankenburg K."/>
            <person name="Chao H."/>
            <person name="Dinh H."/>
            <person name="Doddapaneni H."/>
            <person name="Dugan-Rocha S."/>
            <person name="Elkadiri S."/>
            <person name="Gnanaolivu R."/>
            <person name="Hernandez B."/>
            <person name="Skinner E."/>
            <person name="Javaid M."/>
            <person name="Lee S."/>
            <person name="Li M."/>
            <person name="Ming W."/>
            <person name="Munidasa M."/>
            <person name="Muniz J."/>
            <person name="Nguyen L."/>
            <person name="Hughes D."/>
            <person name="Osuji N."/>
            <person name="Pu L.-L."/>
            <person name="Puazo M."/>
            <person name="Qu C."/>
            <person name="Quiroz J."/>
            <person name="Raj R."/>
            <person name="Weissenberger G."/>
            <person name="Xin Y."/>
            <person name="Zou X."/>
            <person name="Han Y."/>
            <person name="Worley K."/>
            <person name="Muzny D."/>
            <person name="Gibbs R."/>
        </authorList>
    </citation>
    <scope>NUCLEOTIDE SEQUENCE</scope>
    <source>
        <strain evidence="5">Sampled in the wild</strain>
    </source>
</reference>
<feature type="region of interest" description="Disordered" evidence="4">
    <location>
        <begin position="101"/>
        <end position="130"/>
    </location>
</feature>
<dbReference type="AlphaFoldDB" id="A0A8K0KVD9"/>
<dbReference type="GO" id="GO:0045947">
    <property type="term" value="P:negative regulation of translational initiation"/>
    <property type="evidence" value="ECO:0007669"/>
    <property type="project" value="InterPro"/>
</dbReference>
<keyword evidence="6" id="KW-1185">Reference proteome</keyword>
<reference evidence="5" key="1">
    <citation type="submission" date="2013-04" db="EMBL/GenBank/DDBJ databases">
        <authorList>
            <person name="Qu J."/>
            <person name="Murali S.C."/>
            <person name="Bandaranaike D."/>
            <person name="Bellair M."/>
            <person name="Blankenburg K."/>
            <person name="Chao H."/>
            <person name="Dinh H."/>
            <person name="Doddapaneni H."/>
            <person name="Downs B."/>
            <person name="Dugan-Rocha S."/>
            <person name="Elkadiri S."/>
            <person name="Gnanaolivu R.D."/>
            <person name="Hernandez B."/>
            <person name="Javaid M."/>
            <person name="Jayaseelan J.C."/>
            <person name="Lee S."/>
            <person name="Li M."/>
            <person name="Ming W."/>
            <person name="Munidasa M."/>
            <person name="Muniz J."/>
            <person name="Nguyen L."/>
            <person name="Ongeri F."/>
            <person name="Osuji N."/>
            <person name="Pu L.-L."/>
            <person name="Puazo M."/>
            <person name="Qu C."/>
            <person name="Quiroz J."/>
            <person name="Raj R."/>
            <person name="Weissenberger G."/>
            <person name="Xin Y."/>
            <person name="Zou X."/>
            <person name="Han Y."/>
            <person name="Richards S."/>
            <person name="Worley K."/>
            <person name="Muzny D."/>
            <person name="Gibbs R."/>
        </authorList>
    </citation>
    <scope>NUCLEOTIDE SEQUENCE</scope>
    <source>
        <strain evidence="5">Sampled in the wild</strain>
    </source>
</reference>
<evidence type="ECO:0008006" key="7">
    <source>
        <dbReference type="Google" id="ProtNLM"/>
    </source>
</evidence>
<keyword evidence="3" id="KW-0810">Translation regulation</keyword>
<sequence>MHNCYLKVTSIDMIMKIPGTGSGNGYYGHESVISYMSESAEMGNGNDDLDSPTTDGDFSEYMWMENEEEFDKEVMQQLEEEALMEQCMEAMLEDERELNGMQNGGGNTNGSSENCHPWSPNTENGVNNSSADICQNMENLRVQDDLARLSTLNPNAAEFVPQRRSAAVSHGPKTT</sequence>
<evidence type="ECO:0000256" key="4">
    <source>
        <dbReference type="SAM" id="MobiDB-lite"/>
    </source>
</evidence>
<evidence type="ECO:0000256" key="1">
    <source>
        <dbReference type="ARBA" id="ARBA00006858"/>
    </source>
</evidence>
<evidence type="ECO:0000256" key="2">
    <source>
        <dbReference type="ARBA" id="ARBA00022843"/>
    </source>
</evidence>
<protein>
    <recommendedName>
        <fullName evidence="7">Ataxin-2 C-terminal domain-containing protein</fullName>
    </recommendedName>
</protein>
<name>A0A8K0KVD9_LADFU</name>
<dbReference type="GO" id="GO:0000900">
    <property type="term" value="F:mRNA regulatory element binding translation repressor activity"/>
    <property type="evidence" value="ECO:0007669"/>
    <property type="project" value="InterPro"/>
</dbReference>
<feature type="compositionally biased region" description="Polar residues" evidence="4">
    <location>
        <begin position="119"/>
        <end position="130"/>
    </location>
</feature>
<dbReference type="Pfam" id="PF07145">
    <property type="entry name" value="PAM2"/>
    <property type="match status" value="1"/>
</dbReference>
<organism evidence="5 6">
    <name type="scientific">Ladona fulva</name>
    <name type="common">Scarce chaser dragonfly</name>
    <name type="synonym">Libellula fulva</name>
    <dbReference type="NCBI Taxonomy" id="123851"/>
    <lineage>
        <taxon>Eukaryota</taxon>
        <taxon>Metazoa</taxon>
        <taxon>Ecdysozoa</taxon>
        <taxon>Arthropoda</taxon>
        <taxon>Hexapoda</taxon>
        <taxon>Insecta</taxon>
        <taxon>Pterygota</taxon>
        <taxon>Palaeoptera</taxon>
        <taxon>Odonata</taxon>
        <taxon>Epiprocta</taxon>
        <taxon>Anisoptera</taxon>
        <taxon>Libelluloidea</taxon>
        <taxon>Libellulidae</taxon>
        <taxon>Ladona</taxon>
    </lineage>
</organism>
<evidence type="ECO:0000313" key="6">
    <source>
        <dbReference type="Proteomes" id="UP000792457"/>
    </source>
</evidence>
<comment type="similarity">
    <text evidence="1">Belongs to the PAIP2 family.</text>
</comment>
<accession>A0A8K0KVD9</accession>
<comment type="caution">
    <text evidence="5">The sequence shown here is derived from an EMBL/GenBank/DDBJ whole genome shotgun (WGS) entry which is preliminary data.</text>
</comment>
<dbReference type="PANTHER" id="PTHR13154:SF6">
    <property type="entry name" value="GEO05078P1"/>
    <property type="match status" value="1"/>
</dbReference>
<evidence type="ECO:0000313" key="5">
    <source>
        <dbReference type="EMBL" id="KAG8240416.1"/>
    </source>
</evidence>
<dbReference type="InterPro" id="IPR040396">
    <property type="entry name" value="PAIP2-like"/>
</dbReference>
<dbReference type="Proteomes" id="UP000792457">
    <property type="component" value="Unassembled WGS sequence"/>
</dbReference>
<evidence type="ECO:0000256" key="3">
    <source>
        <dbReference type="ARBA" id="ARBA00022845"/>
    </source>
</evidence>
<dbReference type="GO" id="GO:0005737">
    <property type="term" value="C:cytoplasm"/>
    <property type="evidence" value="ECO:0007669"/>
    <property type="project" value="TreeGrafter"/>
</dbReference>